<gene>
    <name evidence="1" type="ORF">SOJ16_000415</name>
</gene>
<reference evidence="1 2" key="1">
    <citation type="submission" date="2023-12" db="EMBL/GenBank/DDBJ databases">
        <authorList>
            <person name="Manesh M.J.H."/>
            <person name="Bing R.G."/>
            <person name="Willard D.J."/>
            <person name="Kelly R.M."/>
        </authorList>
    </citation>
    <scope>NUCLEOTIDE SEQUENCE [LARGE SCALE GENOMIC DNA]</scope>
    <source>
        <strain evidence="1 2">DSM 8977</strain>
    </source>
</reference>
<name>A0ABZ0U0H2_9FIRM</name>
<dbReference type="RefSeq" id="WP_045173873.1">
    <property type="nucleotide sequence ID" value="NZ_CP139957.1"/>
</dbReference>
<evidence type="ECO:0000313" key="1">
    <source>
        <dbReference type="EMBL" id="WPX09222.1"/>
    </source>
</evidence>
<dbReference type="InterPro" id="IPR050490">
    <property type="entry name" value="Bact_solute-bd_prot1"/>
</dbReference>
<keyword evidence="2" id="KW-1185">Reference proteome</keyword>
<dbReference type="Gene3D" id="3.40.190.10">
    <property type="entry name" value="Periplasmic binding protein-like II"/>
    <property type="match status" value="1"/>
</dbReference>
<evidence type="ECO:0000313" key="2">
    <source>
        <dbReference type="Proteomes" id="UP001322744"/>
    </source>
</evidence>
<dbReference type="PANTHER" id="PTHR43649:SF12">
    <property type="entry name" value="DIACETYLCHITOBIOSE BINDING PROTEIN DASA"/>
    <property type="match status" value="1"/>
</dbReference>
<dbReference type="PANTHER" id="PTHR43649">
    <property type="entry name" value="ARABINOSE-BINDING PROTEIN-RELATED"/>
    <property type="match status" value="1"/>
</dbReference>
<dbReference type="EMBL" id="CP139957">
    <property type="protein sequence ID" value="WPX09222.1"/>
    <property type="molecule type" value="Genomic_DNA"/>
</dbReference>
<dbReference type="SUPFAM" id="SSF53850">
    <property type="entry name" value="Periplasmic binding protein-like II"/>
    <property type="match status" value="1"/>
</dbReference>
<dbReference type="InterPro" id="IPR006059">
    <property type="entry name" value="SBP"/>
</dbReference>
<protein>
    <submittedName>
        <fullName evidence="1">Sugar ABC transporter substrate-binding protein</fullName>
    </submittedName>
</protein>
<dbReference type="Proteomes" id="UP001322744">
    <property type="component" value="Chromosome"/>
</dbReference>
<sequence length="438" mass="50653">MKKFNVAVIIIMSMFLLNLLFFQNIFISQSQAASQKITLTFMNWANPGERERFIKFNEYFMKKNPDIQIKYITVSSDYDYKLLTMLASNSVPDVFYVGDGAIRQTIKSGKLEPLNSYFRKGKVILKKEDFDDVLFRIAEYKGKIYGIPVDCNPMVIHYNMSIISKLGLESPQKLYDAGKWTWDEFYKIAKKAREKGYYGYVLDSGWWGPIMPWFATVYKDGREPVLTDLKNKKSLLDRPEYIEVIKFLVRGIKDRSFTYAGSLPQGQTSDGMFLSGRLVFGAWGRWQVPNFKKAKFSWDVVPYPTKYGNKNAKTYIAQAVISMSSSSKHKEQAWRFIASFTNRDGQKFRLESQGNAVPAIKGIDYLVTQDKVPAHAEYYVRGRENGFPIDFYIQEAGANSTALQELEKIFVLKADPEQQMKKIAKYITQQYRKNLKGY</sequence>
<dbReference type="Pfam" id="PF01547">
    <property type="entry name" value="SBP_bac_1"/>
    <property type="match status" value="1"/>
</dbReference>
<dbReference type="CDD" id="cd13585">
    <property type="entry name" value="PBP2_TMBP_like"/>
    <property type="match status" value="1"/>
</dbReference>
<organism evidence="1 2">
    <name type="scientific">Anaerocellum danielii</name>
    <dbReference type="NCBI Taxonomy" id="1387557"/>
    <lineage>
        <taxon>Bacteria</taxon>
        <taxon>Bacillati</taxon>
        <taxon>Bacillota</taxon>
        <taxon>Bacillota incertae sedis</taxon>
        <taxon>Caldicellulosiruptorales</taxon>
        <taxon>Caldicellulosiruptoraceae</taxon>
        <taxon>Anaerocellum</taxon>
    </lineage>
</organism>
<accession>A0ABZ0U0H2</accession>
<proteinExistence type="predicted"/>